<sequence length="445" mass="47852">MKRRSLRLRLLGSAAVAIFGALALAWLGLTFLFARHVERRAADDLTEEATAIVAGLSVAANGEIILANPPADPRFGTPASGLYWQASNGGELERSRSLWDQELDRRVEARADRWTRRMATGAFERRVLIVERRVQVSAGSAPLLVQVARDAKGLYIARAEFGRELALSLALLWLVLSLAAWVQVNAGLRPLRRLRTEVLGLKRKSDARLADEYPSEVDPLIESINALAAAREADVRRARQRAADLAHAMKTPIAALSAQSRQLAAGGASTEGIDRAIASVAATVETELARARAAASRQQARAAVASPAQVARRLVAVLERTEKGGLTDFEVALPDDYRLRLDESDLTEILGALLENACRYARRSVRVSGRPEAEGGSIVIDDDGPGMTAAQIAQVTARGSRLDEREGGHGLGISIASELTDATEGTLTMSASPAGGLRVELRWID</sequence>
<dbReference type="InterPro" id="IPR036890">
    <property type="entry name" value="HATPase_C_sf"/>
</dbReference>
<dbReference type="EMBL" id="JAMLDX010000007">
    <property type="protein sequence ID" value="MCP3731028.1"/>
    <property type="molecule type" value="Genomic_DNA"/>
</dbReference>
<evidence type="ECO:0000256" key="2">
    <source>
        <dbReference type="ARBA" id="ARBA00012438"/>
    </source>
</evidence>
<keyword evidence="4" id="KW-0808">Transferase</keyword>
<dbReference type="PROSITE" id="PS50109">
    <property type="entry name" value="HIS_KIN"/>
    <property type="match status" value="1"/>
</dbReference>
<evidence type="ECO:0000313" key="11">
    <source>
        <dbReference type="Proteomes" id="UP001139451"/>
    </source>
</evidence>
<dbReference type="AlphaFoldDB" id="A0A9X2HPA5"/>
<protein>
    <recommendedName>
        <fullName evidence="2">histidine kinase</fullName>
        <ecNumber evidence="2">2.7.13.3</ecNumber>
    </recommendedName>
</protein>
<evidence type="ECO:0000256" key="1">
    <source>
        <dbReference type="ARBA" id="ARBA00000085"/>
    </source>
</evidence>
<dbReference type="InterPro" id="IPR005467">
    <property type="entry name" value="His_kinase_dom"/>
</dbReference>
<feature type="transmembrane region" description="Helical" evidence="8">
    <location>
        <begin position="165"/>
        <end position="184"/>
    </location>
</feature>
<organism evidence="10 11">
    <name type="scientific">Sphingomonas tagetis</name>
    <dbReference type="NCBI Taxonomy" id="2949092"/>
    <lineage>
        <taxon>Bacteria</taxon>
        <taxon>Pseudomonadati</taxon>
        <taxon>Pseudomonadota</taxon>
        <taxon>Alphaproteobacteria</taxon>
        <taxon>Sphingomonadales</taxon>
        <taxon>Sphingomonadaceae</taxon>
        <taxon>Sphingomonas</taxon>
    </lineage>
</organism>
<keyword evidence="7 8" id="KW-1133">Transmembrane helix</keyword>
<evidence type="ECO:0000256" key="5">
    <source>
        <dbReference type="ARBA" id="ARBA00022692"/>
    </source>
</evidence>
<proteinExistence type="predicted"/>
<dbReference type="GO" id="GO:0004673">
    <property type="term" value="F:protein histidine kinase activity"/>
    <property type="evidence" value="ECO:0007669"/>
    <property type="project" value="UniProtKB-EC"/>
</dbReference>
<keyword evidence="11" id="KW-1185">Reference proteome</keyword>
<keyword evidence="3" id="KW-0597">Phosphoprotein</keyword>
<reference evidence="10" key="1">
    <citation type="submission" date="2022-05" db="EMBL/GenBank/DDBJ databases">
        <title>Sphingomonas sp. strain MG17 Genome sequencing and assembly.</title>
        <authorList>
            <person name="Kim I."/>
        </authorList>
    </citation>
    <scope>NUCLEOTIDE SEQUENCE</scope>
    <source>
        <strain evidence="10">MG17</strain>
    </source>
</reference>
<evidence type="ECO:0000259" key="9">
    <source>
        <dbReference type="PROSITE" id="PS50109"/>
    </source>
</evidence>
<evidence type="ECO:0000256" key="8">
    <source>
        <dbReference type="SAM" id="Phobius"/>
    </source>
</evidence>
<evidence type="ECO:0000256" key="6">
    <source>
        <dbReference type="ARBA" id="ARBA00022777"/>
    </source>
</evidence>
<name>A0A9X2HPA5_9SPHN</name>
<dbReference type="InterPro" id="IPR003594">
    <property type="entry name" value="HATPase_dom"/>
</dbReference>
<keyword evidence="6 10" id="KW-0418">Kinase</keyword>
<dbReference type="PANTHER" id="PTHR45436:SF5">
    <property type="entry name" value="SENSOR HISTIDINE KINASE TRCS"/>
    <property type="match status" value="1"/>
</dbReference>
<keyword evidence="5 8" id="KW-0812">Transmembrane</keyword>
<dbReference type="GO" id="GO:0005886">
    <property type="term" value="C:plasma membrane"/>
    <property type="evidence" value="ECO:0007669"/>
    <property type="project" value="TreeGrafter"/>
</dbReference>
<evidence type="ECO:0000256" key="7">
    <source>
        <dbReference type="ARBA" id="ARBA00022989"/>
    </source>
</evidence>
<dbReference type="InterPro" id="IPR050428">
    <property type="entry name" value="TCS_sensor_his_kinase"/>
</dbReference>
<dbReference type="EC" id="2.7.13.3" evidence="2"/>
<evidence type="ECO:0000256" key="3">
    <source>
        <dbReference type="ARBA" id="ARBA00022553"/>
    </source>
</evidence>
<dbReference type="SUPFAM" id="SSF55874">
    <property type="entry name" value="ATPase domain of HSP90 chaperone/DNA topoisomerase II/histidine kinase"/>
    <property type="match status" value="1"/>
</dbReference>
<dbReference type="GO" id="GO:0000160">
    <property type="term" value="P:phosphorelay signal transduction system"/>
    <property type="evidence" value="ECO:0007669"/>
    <property type="project" value="TreeGrafter"/>
</dbReference>
<keyword evidence="8" id="KW-0472">Membrane</keyword>
<dbReference type="RefSeq" id="WP_254293213.1">
    <property type="nucleotide sequence ID" value="NZ_JAMLDX010000007.1"/>
</dbReference>
<dbReference type="PANTHER" id="PTHR45436">
    <property type="entry name" value="SENSOR HISTIDINE KINASE YKOH"/>
    <property type="match status" value="1"/>
</dbReference>
<accession>A0A9X2HPA5</accession>
<comment type="catalytic activity">
    <reaction evidence="1">
        <text>ATP + protein L-histidine = ADP + protein N-phospho-L-histidine.</text>
        <dbReference type="EC" id="2.7.13.3"/>
    </reaction>
</comment>
<comment type="caution">
    <text evidence="10">The sequence shown here is derived from an EMBL/GenBank/DDBJ whole genome shotgun (WGS) entry which is preliminary data.</text>
</comment>
<dbReference type="SMART" id="SM00387">
    <property type="entry name" value="HATPase_c"/>
    <property type="match status" value="1"/>
</dbReference>
<dbReference type="Proteomes" id="UP001139451">
    <property type="component" value="Unassembled WGS sequence"/>
</dbReference>
<evidence type="ECO:0000313" key="10">
    <source>
        <dbReference type="EMBL" id="MCP3731028.1"/>
    </source>
</evidence>
<evidence type="ECO:0000256" key="4">
    <source>
        <dbReference type="ARBA" id="ARBA00022679"/>
    </source>
</evidence>
<gene>
    <name evidence="10" type="ORF">M9978_11355</name>
</gene>
<dbReference type="Gene3D" id="3.30.565.10">
    <property type="entry name" value="Histidine kinase-like ATPase, C-terminal domain"/>
    <property type="match status" value="1"/>
</dbReference>
<feature type="domain" description="Histidine kinase" evidence="9">
    <location>
        <begin position="244"/>
        <end position="445"/>
    </location>
</feature>
<dbReference type="Pfam" id="PF02518">
    <property type="entry name" value="HATPase_c"/>
    <property type="match status" value="1"/>
</dbReference>